<reference evidence="9" key="1">
    <citation type="journal article" date="2020" name="bioRxiv">
        <title>Comparative genomics of Chlamydomonas.</title>
        <authorList>
            <person name="Craig R.J."/>
            <person name="Hasan A.R."/>
            <person name="Ness R.W."/>
            <person name="Keightley P.D."/>
        </authorList>
    </citation>
    <scope>NUCLEOTIDE SEQUENCE</scope>
    <source>
        <strain evidence="9">CCAP 11/70</strain>
    </source>
</reference>
<feature type="compositionally biased region" description="Pro residues" evidence="6">
    <location>
        <begin position="439"/>
        <end position="448"/>
    </location>
</feature>
<dbReference type="InterPro" id="IPR051681">
    <property type="entry name" value="Ser/Thr_Kinases-Pseudokinases"/>
</dbReference>
<feature type="region of interest" description="Disordered" evidence="6">
    <location>
        <begin position="1483"/>
        <end position="1510"/>
    </location>
</feature>
<keyword evidence="3" id="KW-0418">Kinase</keyword>
<keyword evidence="7" id="KW-1133">Transmembrane helix</keyword>
<feature type="region of interest" description="Disordered" evidence="6">
    <location>
        <begin position="198"/>
        <end position="230"/>
    </location>
</feature>
<feature type="transmembrane region" description="Helical" evidence="7">
    <location>
        <begin position="411"/>
        <end position="430"/>
    </location>
</feature>
<name>A0A836BMU5_9CHLO</name>
<evidence type="ECO:0000256" key="4">
    <source>
        <dbReference type="ARBA" id="ARBA00022840"/>
    </source>
</evidence>
<dbReference type="EMBL" id="JAEHOE010000231">
    <property type="protein sequence ID" value="KAG2482335.1"/>
    <property type="molecule type" value="Genomic_DNA"/>
</dbReference>
<gene>
    <name evidence="9" type="ORF">HYH03_018723</name>
</gene>
<feature type="binding site" evidence="5">
    <location>
        <position position="1061"/>
    </location>
    <ligand>
        <name>ATP</name>
        <dbReference type="ChEBI" id="CHEBI:30616"/>
    </ligand>
</feature>
<feature type="domain" description="Protein kinase" evidence="8">
    <location>
        <begin position="1026"/>
        <end position="1378"/>
    </location>
</feature>
<dbReference type="GO" id="GO:0004674">
    <property type="term" value="F:protein serine/threonine kinase activity"/>
    <property type="evidence" value="ECO:0007669"/>
    <property type="project" value="TreeGrafter"/>
</dbReference>
<dbReference type="PROSITE" id="PS00107">
    <property type="entry name" value="PROTEIN_KINASE_ATP"/>
    <property type="match status" value="1"/>
</dbReference>
<feature type="region of interest" description="Disordered" evidence="6">
    <location>
        <begin position="768"/>
        <end position="830"/>
    </location>
</feature>
<dbReference type="InterPro" id="IPR008271">
    <property type="entry name" value="Ser/Thr_kinase_AS"/>
</dbReference>
<feature type="region of interest" description="Disordered" evidence="6">
    <location>
        <begin position="1063"/>
        <end position="1122"/>
    </location>
</feature>
<feature type="region of interest" description="Disordered" evidence="6">
    <location>
        <begin position="438"/>
        <end position="541"/>
    </location>
</feature>
<comment type="caution">
    <text evidence="9">The sequence shown here is derived from an EMBL/GenBank/DDBJ whole genome shotgun (WGS) entry which is preliminary data.</text>
</comment>
<keyword evidence="7" id="KW-0472">Membrane</keyword>
<evidence type="ECO:0000313" key="10">
    <source>
        <dbReference type="Proteomes" id="UP000612055"/>
    </source>
</evidence>
<feature type="compositionally biased region" description="Pro residues" evidence="6">
    <location>
        <begin position="607"/>
        <end position="622"/>
    </location>
</feature>
<feature type="compositionally biased region" description="Low complexity" evidence="6">
    <location>
        <begin position="1561"/>
        <end position="1571"/>
    </location>
</feature>
<feature type="compositionally biased region" description="Pro residues" evidence="6">
    <location>
        <begin position="1001"/>
        <end position="1018"/>
    </location>
</feature>
<feature type="region of interest" description="Disordered" evidence="6">
    <location>
        <begin position="1604"/>
        <end position="1635"/>
    </location>
</feature>
<evidence type="ECO:0000313" key="9">
    <source>
        <dbReference type="EMBL" id="KAG2482335.1"/>
    </source>
</evidence>
<feature type="compositionally biased region" description="Low complexity" evidence="6">
    <location>
        <begin position="248"/>
        <end position="278"/>
    </location>
</feature>
<dbReference type="GO" id="GO:0005524">
    <property type="term" value="F:ATP binding"/>
    <property type="evidence" value="ECO:0007669"/>
    <property type="project" value="UniProtKB-UniRule"/>
</dbReference>
<feature type="region of interest" description="Disordered" evidence="6">
    <location>
        <begin position="246"/>
        <end position="278"/>
    </location>
</feature>
<keyword evidence="7" id="KW-0812">Transmembrane</keyword>
<evidence type="ECO:0000256" key="1">
    <source>
        <dbReference type="ARBA" id="ARBA00022679"/>
    </source>
</evidence>
<feature type="compositionally biased region" description="Low complexity" evidence="6">
    <location>
        <begin position="1483"/>
        <end position="1499"/>
    </location>
</feature>
<feature type="compositionally biased region" description="Pro residues" evidence="6">
    <location>
        <begin position="206"/>
        <end position="224"/>
    </location>
</feature>
<feature type="compositionally biased region" description="Gly residues" evidence="6">
    <location>
        <begin position="820"/>
        <end position="830"/>
    </location>
</feature>
<evidence type="ECO:0000256" key="5">
    <source>
        <dbReference type="PROSITE-ProRule" id="PRU10141"/>
    </source>
</evidence>
<feature type="region of interest" description="Disordered" evidence="6">
    <location>
        <begin position="578"/>
        <end position="630"/>
    </location>
</feature>
<evidence type="ECO:0000256" key="2">
    <source>
        <dbReference type="ARBA" id="ARBA00022741"/>
    </source>
</evidence>
<feature type="region of interest" description="Disordered" evidence="6">
    <location>
        <begin position="946"/>
        <end position="1023"/>
    </location>
</feature>
<evidence type="ECO:0000256" key="6">
    <source>
        <dbReference type="SAM" id="MobiDB-lite"/>
    </source>
</evidence>
<dbReference type="Gene3D" id="1.10.510.10">
    <property type="entry name" value="Transferase(Phosphotransferase) domain 1"/>
    <property type="match status" value="1"/>
</dbReference>
<organism evidence="9 10">
    <name type="scientific">Edaphochlamys debaryana</name>
    <dbReference type="NCBI Taxonomy" id="47281"/>
    <lineage>
        <taxon>Eukaryota</taxon>
        <taxon>Viridiplantae</taxon>
        <taxon>Chlorophyta</taxon>
        <taxon>core chlorophytes</taxon>
        <taxon>Chlorophyceae</taxon>
        <taxon>CS clade</taxon>
        <taxon>Chlamydomonadales</taxon>
        <taxon>Chlamydomonadales incertae sedis</taxon>
        <taxon>Edaphochlamys</taxon>
    </lineage>
</organism>
<dbReference type="Gene3D" id="3.30.200.20">
    <property type="entry name" value="Phosphorylase Kinase, domain 1"/>
    <property type="match status" value="1"/>
</dbReference>
<feature type="compositionally biased region" description="Gly residues" evidence="6">
    <location>
        <begin position="1612"/>
        <end position="1630"/>
    </location>
</feature>
<dbReference type="SMART" id="SM00220">
    <property type="entry name" value="S_TKc"/>
    <property type="match status" value="1"/>
</dbReference>
<dbReference type="PANTHER" id="PTHR44329:SF214">
    <property type="entry name" value="PROTEIN KINASE DOMAIN-CONTAINING PROTEIN"/>
    <property type="match status" value="1"/>
</dbReference>
<feature type="compositionally biased region" description="Gly residues" evidence="6">
    <location>
        <begin position="671"/>
        <end position="682"/>
    </location>
</feature>
<dbReference type="PROSITE" id="PS50011">
    <property type="entry name" value="PROTEIN_KINASE_DOM"/>
    <property type="match status" value="1"/>
</dbReference>
<evidence type="ECO:0000259" key="8">
    <source>
        <dbReference type="PROSITE" id="PS50011"/>
    </source>
</evidence>
<dbReference type="PROSITE" id="PS00108">
    <property type="entry name" value="PROTEIN_KINASE_ST"/>
    <property type="match status" value="1"/>
</dbReference>
<accession>A0A836BMU5</accession>
<sequence>MPLRMPDFVKRLVGLDVVSVTEVQRVLWHSAGSFTVASETQVANMMGSSRFTTALQLSVTEEPPPPPGPGSAPSAPAKPSLALVYSVRCGASSVPWPMSATVENLMAEKALVSMQSFLDFSTQVLEEEAAAAGVPSAPASPGPALAEEVPVPPGSPFPGVAASVAAAADLGPLPSFGAAPSRRGYRWPSITCSHDLGHMDVWAGPGPGPEPGPGPGPGGPPPLLPRQDTLGGADVFADAAEHFGHATAGSGASSGGISPRRASASGGHAPGPGLLALPGLGPHADGAAALSGGLGHGTALGLGAGGPGAVVLPAGEAAHVAAAVERLAAAVAALDRKVERLIAQGPQGAALAQAVAAALAAQQQTGLGGSGLGAGAGASQALLRRESARGGLAGRPGAGAGAGVWMRRVRLAAALLLAVMLLAAFGYRLLHPHATGYRPNPPTPPSPALPGSELASGGAAHGGWRGLELPGASRGGGWGEWGRSDGPEGRSVASPLGAASGCAEQANSDLGGGTTPCGAGQPSSAPAPPPAWPPEAATPHHDGSAVPFWAPLLGALGGAALLVGLGACLLLRRRRRRSLQGHGPGPAGLDVEAAKPGHAGEQGGGPGAPPSPPPPPPAPPQPDGSSSSAQLGVFPAQQVPSVTAATPRLVGAAQGPQGRGSAGLADQGCGQAQGAGGAGAGTHGSEPSEGPAGDNYARRSDFSASAATLPCLHRDSFLDTGVGPALRQGECGEGGPPTGARTSLLSVEPLLPSPPPALPLPALFLRQHTQPPGPAPASAALARRPAGGSDAGIAPAGPVPAAGGPPWHGVAPVPEHGQEQGPGPGHGGAAGLWAAQAQARRLPGWPPTRDGSVAISPVAGAEAGAGAGAGAGGPRAAHPMSAALVGSRSLSRSLLGGRTLSGSHALPEAAAAEAPGGSGMVGPHTPLRGGLLAPLRLVMAPQGAAALASGPGPGPGLGSPLRQLSHSCSAGPRTARGGGGGGGGSRPPSSGRVGLFLGAPGPGPASGPPGPYGSPGPPGEEAVVALLPGPALGRGSFGRVHAGLFRGQRVAVKVPPTRAFKDFPPAIAEGAGEDEDGGATSRVSSAQPAPAPSEGHPALGGTEGGLGPQPPPLGSPPAEDTRGRHALRALAAEVEVMGRCSHPNIVRLLAACLAPPRPCLVFELMETNLDRLVFGAREGSVRGGAAGEAAAGESGGGGGAGRAPTPLALRTVLHIALQIAQALEYLHPSVAHRDVKPANVLINRPDSLLPSAKLTDFGLACMLGPGSAPTRHPEAGTPAYLAPECYDEGTREVTHHADMYSLGVVVWAMLTGRQPWKDLTIPAVAYKVAVLGERPPLDHVSERRCPPGLRRLIAGCWAAEPQRRPSAAEAVRCLRGLLAEHLMALARAGTSRSTDYPRMLPEPATGGSAGGAGASAGASQLSSRRAHSLAPPALAAAPPGQPGRGQGASASSTLRPGPRTNLIHPRSSYDWPSTASLLTAAMGPTASPTAQAQPQAQPGPGAGYGISPFHTRLASPSARRASLLARGQAVSPAALLETGSGHTVDSEGLGLGLGLAVVGSGTAGPSSTGPCTGAGGGGAWSSASAEERQPLGALGRSATWAAFTDSSEPTGTGTGGTGTGRGGRGAGGRGVGRELSDVGEGLPLEAGEAGGLMPGAGEGRGFGCAASARQACRGAGAAGDDCDGCSGGEGEEPEEDLGFAVRGGMYGGVLAVVPDAAVLGGGGWDGVGQAGGLGLGLVPKPLGGGGPLGWEPGQGCADAIAEGEEEGVEGEGEEAEVVDLDEGAEGEEEVTGRVLVGSSGSTLSEGALARQLEGVELEIDLE</sequence>
<dbReference type="InterPro" id="IPR000719">
    <property type="entry name" value="Prot_kinase_dom"/>
</dbReference>
<feature type="compositionally biased region" description="Gly residues" evidence="6">
    <location>
        <begin position="976"/>
        <end position="985"/>
    </location>
</feature>
<proteinExistence type="predicted"/>
<keyword evidence="2 5" id="KW-0547">Nucleotide-binding</keyword>
<keyword evidence="4 5" id="KW-0067">ATP-binding</keyword>
<keyword evidence="10" id="KW-1185">Reference proteome</keyword>
<dbReference type="SUPFAM" id="SSF56112">
    <property type="entry name" value="Protein kinase-like (PK-like)"/>
    <property type="match status" value="1"/>
</dbReference>
<dbReference type="OrthoDB" id="547532at2759"/>
<feature type="region of interest" description="Disordered" evidence="6">
    <location>
        <begin position="1390"/>
        <end position="1469"/>
    </location>
</feature>
<dbReference type="Proteomes" id="UP000612055">
    <property type="component" value="Unassembled WGS sequence"/>
</dbReference>
<evidence type="ECO:0000256" key="7">
    <source>
        <dbReference type="SAM" id="Phobius"/>
    </source>
</evidence>
<dbReference type="Pfam" id="PF00069">
    <property type="entry name" value="Pkinase"/>
    <property type="match status" value="1"/>
</dbReference>
<feature type="region of interest" description="Disordered" evidence="6">
    <location>
        <begin position="1561"/>
        <end position="1588"/>
    </location>
</feature>
<feature type="transmembrane region" description="Helical" evidence="7">
    <location>
        <begin position="548"/>
        <end position="571"/>
    </location>
</feature>
<feature type="compositionally biased region" description="Low complexity" evidence="6">
    <location>
        <begin position="1428"/>
        <end position="1438"/>
    </location>
</feature>
<keyword evidence="1" id="KW-0808">Transferase</keyword>
<protein>
    <recommendedName>
        <fullName evidence="8">Protein kinase domain-containing protein</fullName>
    </recommendedName>
</protein>
<dbReference type="PANTHER" id="PTHR44329">
    <property type="entry name" value="SERINE/THREONINE-PROTEIN KINASE TNNI3K-RELATED"/>
    <property type="match status" value="1"/>
</dbReference>
<feature type="region of interest" description="Disordered" evidence="6">
    <location>
        <begin position="651"/>
        <end position="698"/>
    </location>
</feature>
<dbReference type="InterPro" id="IPR017441">
    <property type="entry name" value="Protein_kinase_ATP_BS"/>
</dbReference>
<evidence type="ECO:0000256" key="3">
    <source>
        <dbReference type="ARBA" id="ARBA00022777"/>
    </source>
</evidence>
<dbReference type="InterPro" id="IPR011009">
    <property type="entry name" value="Kinase-like_dom_sf"/>
</dbReference>
<feature type="compositionally biased region" description="Low complexity" evidence="6">
    <location>
        <begin position="776"/>
        <end position="819"/>
    </location>
</feature>